<comment type="similarity">
    <text evidence="2">Belongs to the TTC19 family.</text>
</comment>
<dbReference type="InterPro" id="IPR011990">
    <property type="entry name" value="TPR-like_helical_dom_sf"/>
</dbReference>
<keyword evidence="4" id="KW-0802">TPR repeat</keyword>
<keyword evidence="3" id="KW-0677">Repeat</keyword>
<keyword evidence="8" id="KW-1185">Reference proteome</keyword>
<name>A0AAV1JTK7_9NEOP</name>
<dbReference type="AlphaFoldDB" id="A0AAV1JTK7"/>
<dbReference type="Gene3D" id="1.25.40.10">
    <property type="entry name" value="Tetratricopeptide repeat domain"/>
    <property type="match status" value="2"/>
</dbReference>
<evidence type="ECO:0000256" key="6">
    <source>
        <dbReference type="ARBA" id="ARBA00023128"/>
    </source>
</evidence>
<reference evidence="7 8" key="1">
    <citation type="submission" date="2023-11" db="EMBL/GenBank/DDBJ databases">
        <authorList>
            <person name="Okamura Y."/>
        </authorList>
    </citation>
    <scope>NUCLEOTIDE SEQUENCE [LARGE SCALE GENOMIC DNA]</scope>
</reference>
<proteinExistence type="inferred from homology"/>
<dbReference type="EMBL" id="CAVLEF010000130">
    <property type="protein sequence ID" value="CAK1551438.1"/>
    <property type="molecule type" value="Genomic_DNA"/>
</dbReference>
<dbReference type="SUPFAM" id="SSF48452">
    <property type="entry name" value="TPR-like"/>
    <property type="match status" value="1"/>
</dbReference>
<sequence length="328" mass="37804">MSKIFRGLRRFLQVRLHHKLVYPALSFKKIPPVRGTTCSIGFSLLTLIGLEKKLNAEDELILMIKHCILFMQRYEYGKAEQLLHVALRQAQQMKHETGVTYIYDVMANLALQTERLDQAKKLFVEVAQRLIANGVNQEDIRIVQISVKLARVSHLQKDYTTAQLGYDWCLERIRQEYTKSPSDDNKKLLAMTEDWYGRLLVDCSKYDHGYKYMVNAYNKMKELKDVDAEHLVVQLNDIGTVCDQMGQVDECINYVSQAIDLGKTVPDMEDFGAIYVNLGKAYIKKQMLDTARRYCGQGLKMGILSKNNDIKEEAEKCISEIKNFLPNT</sequence>
<evidence type="ECO:0000256" key="1">
    <source>
        <dbReference type="ARBA" id="ARBA00004173"/>
    </source>
</evidence>
<evidence type="ECO:0000313" key="8">
    <source>
        <dbReference type="Proteomes" id="UP001497472"/>
    </source>
</evidence>
<keyword evidence="5" id="KW-0809">Transit peptide</keyword>
<gene>
    <name evidence="7" type="ORF">LNINA_LOCUS10573</name>
</gene>
<evidence type="ECO:0000256" key="3">
    <source>
        <dbReference type="ARBA" id="ARBA00022737"/>
    </source>
</evidence>
<protein>
    <submittedName>
        <fullName evidence="7">Uncharacterized protein</fullName>
    </submittedName>
</protein>
<keyword evidence="6" id="KW-0496">Mitochondrion</keyword>
<evidence type="ECO:0000256" key="2">
    <source>
        <dbReference type="ARBA" id="ARBA00008219"/>
    </source>
</evidence>
<dbReference type="GO" id="GO:0034551">
    <property type="term" value="P:mitochondrial respiratory chain complex III assembly"/>
    <property type="evidence" value="ECO:0007669"/>
    <property type="project" value="InterPro"/>
</dbReference>
<accession>A0AAV1JTK7</accession>
<comment type="subcellular location">
    <subcellularLocation>
        <location evidence="1">Mitochondrion</location>
    </subcellularLocation>
</comment>
<dbReference type="GO" id="GO:0005743">
    <property type="term" value="C:mitochondrial inner membrane"/>
    <property type="evidence" value="ECO:0007669"/>
    <property type="project" value="TreeGrafter"/>
</dbReference>
<comment type="caution">
    <text evidence="7">The sequence shown here is derived from an EMBL/GenBank/DDBJ whole genome shotgun (WGS) entry which is preliminary data.</text>
</comment>
<evidence type="ECO:0000313" key="7">
    <source>
        <dbReference type="EMBL" id="CAK1551438.1"/>
    </source>
</evidence>
<evidence type="ECO:0000256" key="4">
    <source>
        <dbReference type="ARBA" id="ARBA00022803"/>
    </source>
</evidence>
<dbReference type="PANTHER" id="PTHR13143">
    <property type="entry name" value="TETRATRICOPEPTIDE REPEAT PROTEIN 19"/>
    <property type="match status" value="1"/>
</dbReference>
<dbReference type="PANTHER" id="PTHR13143:SF6">
    <property type="entry name" value="TETRATRICOPEPTIDE REPEAT PROTEIN 19, MITOCHONDRIAL"/>
    <property type="match status" value="1"/>
</dbReference>
<dbReference type="Pfam" id="PF13181">
    <property type="entry name" value="TPR_8"/>
    <property type="match status" value="1"/>
</dbReference>
<dbReference type="InterPro" id="IPR040395">
    <property type="entry name" value="TTC19"/>
</dbReference>
<dbReference type="Proteomes" id="UP001497472">
    <property type="component" value="Unassembled WGS sequence"/>
</dbReference>
<evidence type="ECO:0000256" key="5">
    <source>
        <dbReference type="ARBA" id="ARBA00022946"/>
    </source>
</evidence>
<organism evidence="7 8">
    <name type="scientific">Leptosia nina</name>
    <dbReference type="NCBI Taxonomy" id="320188"/>
    <lineage>
        <taxon>Eukaryota</taxon>
        <taxon>Metazoa</taxon>
        <taxon>Ecdysozoa</taxon>
        <taxon>Arthropoda</taxon>
        <taxon>Hexapoda</taxon>
        <taxon>Insecta</taxon>
        <taxon>Pterygota</taxon>
        <taxon>Neoptera</taxon>
        <taxon>Endopterygota</taxon>
        <taxon>Lepidoptera</taxon>
        <taxon>Glossata</taxon>
        <taxon>Ditrysia</taxon>
        <taxon>Papilionoidea</taxon>
        <taxon>Pieridae</taxon>
        <taxon>Pierinae</taxon>
        <taxon>Leptosia</taxon>
    </lineage>
</organism>
<dbReference type="InterPro" id="IPR019734">
    <property type="entry name" value="TPR_rpt"/>
</dbReference>